<dbReference type="SFLD" id="SFLDS00029">
    <property type="entry name" value="Radical_SAM"/>
    <property type="match status" value="1"/>
</dbReference>
<evidence type="ECO:0000313" key="8">
    <source>
        <dbReference type="Proteomes" id="UP000593915"/>
    </source>
</evidence>
<dbReference type="Gene3D" id="3.80.30.20">
    <property type="entry name" value="tm_1862 like domain"/>
    <property type="match status" value="1"/>
</dbReference>
<sequence length="316" mass="35886">MEYEGKICTPPMERASFKLPIMTGCSYNKCKFCALFRNIKYRELPLEKIEEELLRIKSIKGNPAKIFLGDGNAFGLKTDRLLKILNLIHKYFPDCNCINTDATVTSILQKTDTELKKLYSEGIRCLYIGIESGLDDVLKFMNKDHGTDEAEAAAERINKAGYTFGAHIMTGIAGGGRSIENAEATAAFLNKTKPIRIINFSMFLHNEVPLYKDIKNGNYKASDELSNLKEEKRLLEVLCNKENYSVFYDGFHDFLEFRVRGFLPENKNKMIELVQNKIMEYENKETEYAFVRGECSAALEKDDGSGKVWNPAAEIA</sequence>
<dbReference type="GO" id="GO:0046872">
    <property type="term" value="F:metal ion binding"/>
    <property type="evidence" value="ECO:0007669"/>
    <property type="project" value="UniProtKB-KW"/>
</dbReference>
<dbReference type="GO" id="GO:0051536">
    <property type="term" value="F:iron-sulfur cluster binding"/>
    <property type="evidence" value="ECO:0007669"/>
    <property type="project" value="UniProtKB-KW"/>
</dbReference>
<dbReference type="SMART" id="SM00729">
    <property type="entry name" value="Elp3"/>
    <property type="match status" value="1"/>
</dbReference>
<evidence type="ECO:0000256" key="4">
    <source>
        <dbReference type="ARBA" id="ARBA00023004"/>
    </source>
</evidence>
<gene>
    <name evidence="7" type="ORF">IFE08_06640</name>
</gene>
<dbReference type="InterPro" id="IPR051198">
    <property type="entry name" value="BchE-like"/>
</dbReference>
<evidence type="ECO:0000259" key="6">
    <source>
        <dbReference type="PROSITE" id="PS51918"/>
    </source>
</evidence>
<reference evidence="7 8" key="1">
    <citation type="submission" date="2020-09" db="EMBL/GenBank/DDBJ databases">
        <title>Characterization of Treponema spp. from bovine digital dermatitis in Korea.</title>
        <authorList>
            <person name="Espiritu H.M."/>
            <person name="Cho Y.I."/>
            <person name="Mamuad L."/>
        </authorList>
    </citation>
    <scope>NUCLEOTIDE SEQUENCE [LARGE SCALE GENOMIC DNA]</scope>
    <source>
        <strain evidence="7 8">KS1</strain>
    </source>
</reference>
<evidence type="ECO:0000256" key="1">
    <source>
        <dbReference type="ARBA" id="ARBA00001966"/>
    </source>
</evidence>
<dbReference type="InterPro" id="IPR058240">
    <property type="entry name" value="rSAM_sf"/>
</dbReference>
<organism evidence="7 8">
    <name type="scientific">Treponema pedis</name>
    <dbReference type="NCBI Taxonomy" id="409322"/>
    <lineage>
        <taxon>Bacteria</taxon>
        <taxon>Pseudomonadati</taxon>
        <taxon>Spirochaetota</taxon>
        <taxon>Spirochaetia</taxon>
        <taxon>Spirochaetales</taxon>
        <taxon>Treponemataceae</taxon>
        <taxon>Treponema</taxon>
    </lineage>
</organism>
<dbReference type="EMBL" id="CP061839">
    <property type="protein sequence ID" value="QOW62004.1"/>
    <property type="molecule type" value="Genomic_DNA"/>
</dbReference>
<dbReference type="Pfam" id="PF04055">
    <property type="entry name" value="Radical_SAM"/>
    <property type="match status" value="1"/>
</dbReference>
<dbReference type="RefSeq" id="WP_194077498.1">
    <property type="nucleotide sequence ID" value="NZ_CP061839.1"/>
</dbReference>
<dbReference type="Proteomes" id="UP000593915">
    <property type="component" value="Chromosome"/>
</dbReference>
<protein>
    <submittedName>
        <fullName evidence="7">Radical SAM protein</fullName>
    </submittedName>
</protein>
<dbReference type="InterPro" id="IPR023404">
    <property type="entry name" value="rSAM_horseshoe"/>
</dbReference>
<dbReference type="PANTHER" id="PTHR43409:SF4">
    <property type="entry name" value="RADICAL SAM SUPERFAMILY PROTEIN"/>
    <property type="match status" value="1"/>
</dbReference>
<keyword evidence="4" id="KW-0408">Iron</keyword>
<dbReference type="PANTHER" id="PTHR43409">
    <property type="entry name" value="ANAEROBIC MAGNESIUM-PROTOPORPHYRIN IX MONOMETHYL ESTER CYCLASE-RELATED"/>
    <property type="match status" value="1"/>
</dbReference>
<dbReference type="SUPFAM" id="SSF102114">
    <property type="entry name" value="Radical SAM enzymes"/>
    <property type="match status" value="1"/>
</dbReference>
<dbReference type="SFLD" id="SFLDG01082">
    <property type="entry name" value="B12-binding_domain_containing"/>
    <property type="match status" value="1"/>
</dbReference>
<dbReference type="AlphaFoldDB" id="A0A7S6WS46"/>
<dbReference type="GO" id="GO:0003824">
    <property type="term" value="F:catalytic activity"/>
    <property type="evidence" value="ECO:0007669"/>
    <property type="project" value="InterPro"/>
</dbReference>
<keyword evidence="3" id="KW-0479">Metal-binding</keyword>
<name>A0A7S6WS46_9SPIR</name>
<feature type="domain" description="Radical SAM core" evidence="6">
    <location>
        <begin position="11"/>
        <end position="245"/>
    </location>
</feature>
<dbReference type="InterPro" id="IPR006638">
    <property type="entry name" value="Elp3/MiaA/NifB-like_rSAM"/>
</dbReference>
<accession>A0A7S6WS46</accession>
<keyword evidence="5" id="KW-0411">Iron-sulfur</keyword>
<evidence type="ECO:0000256" key="3">
    <source>
        <dbReference type="ARBA" id="ARBA00022723"/>
    </source>
</evidence>
<dbReference type="PROSITE" id="PS51918">
    <property type="entry name" value="RADICAL_SAM"/>
    <property type="match status" value="1"/>
</dbReference>
<evidence type="ECO:0000256" key="5">
    <source>
        <dbReference type="ARBA" id="ARBA00023014"/>
    </source>
</evidence>
<proteinExistence type="predicted"/>
<comment type="cofactor">
    <cofactor evidence="1">
        <name>[4Fe-4S] cluster</name>
        <dbReference type="ChEBI" id="CHEBI:49883"/>
    </cofactor>
</comment>
<evidence type="ECO:0000256" key="2">
    <source>
        <dbReference type="ARBA" id="ARBA00022691"/>
    </source>
</evidence>
<keyword evidence="2" id="KW-0949">S-adenosyl-L-methionine</keyword>
<evidence type="ECO:0000313" key="7">
    <source>
        <dbReference type="EMBL" id="QOW62004.1"/>
    </source>
</evidence>
<dbReference type="InterPro" id="IPR007197">
    <property type="entry name" value="rSAM"/>
</dbReference>
<dbReference type="SFLD" id="SFLDG01095">
    <property type="entry name" value="Uncharacterised_Radical_SAM_Su"/>
    <property type="match status" value="1"/>
</dbReference>
<dbReference type="CDD" id="cd01335">
    <property type="entry name" value="Radical_SAM"/>
    <property type="match status" value="1"/>
</dbReference>